<keyword evidence="1" id="KW-0472">Membrane</keyword>
<keyword evidence="1" id="KW-1133">Transmembrane helix</keyword>
<name>A0A3S4GPU5_9RHOB</name>
<dbReference type="AlphaFoldDB" id="A0A3S4GPU5"/>
<evidence type="ECO:0000256" key="1">
    <source>
        <dbReference type="SAM" id="Phobius"/>
    </source>
</evidence>
<protein>
    <recommendedName>
        <fullName evidence="4">DUF1772 domain-containing protein</fullName>
    </recommendedName>
</protein>
<dbReference type="OrthoDB" id="5195424at2"/>
<evidence type="ECO:0000313" key="2">
    <source>
        <dbReference type="EMBL" id="VDS09836.1"/>
    </source>
</evidence>
<keyword evidence="1" id="KW-0812">Transmembrane</keyword>
<proteinExistence type="predicted"/>
<gene>
    <name evidence="2" type="ORF">PARHAE_03043</name>
</gene>
<keyword evidence="3" id="KW-1185">Reference proteome</keyword>
<organism evidence="2 3">
    <name type="scientific">Paracoccus haematequi</name>
    <dbReference type="NCBI Taxonomy" id="2491866"/>
    <lineage>
        <taxon>Bacteria</taxon>
        <taxon>Pseudomonadati</taxon>
        <taxon>Pseudomonadota</taxon>
        <taxon>Alphaproteobacteria</taxon>
        <taxon>Rhodobacterales</taxon>
        <taxon>Paracoccaceae</taxon>
        <taxon>Paracoccus</taxon>
    </lineage>
</organism>
<dbReference type="RefSeq" id="WP_126155449.1">
    <property type="nucleotide sequence ID" value="NZ_UZWE01000045.1"/>
</dbReference>
<feature type="transmembrane region" description="Helical" evidence="1">
    <location>
        <begin position="139"/>
        <end position="158"/>
    </location>
</feature>
<feature type="transmembrane region" description="Helical" evidence="1">
    <location>
        <begin position="48"/>
        <end position="71"/>
    </location>
</feature>
<reference evidence="2 3" key="1">
    <citation type="submission" date="2018-12" db="EMBL/GenBank/DDBJ databases">
        <authorList>
            <person name="Criscuolo A."/>
        </authorList>
    </citation>
    <scope>NUCLEOTIDE SEQUENCE [LARGE SCALE GENOMIC DNA]</scope>
    <source>
        <strain evidence="2">ACIP1116241</strain>
    </source>
</reference>
<accession>A0A3S4GPU5</accession>
<evidence type="ECO:0000313" key="3">
    <source>
        <dbReference type="Proteomes" id="UP000270743"/>
    </source>
</evidence>
<dbReference type="Proteomes" id="UP000270743">
    <property type="component" value="Unassembled WGS sequence"/>
</dbReference>
<feature type="transmembrane region" description="Helical" evidence="1">
    <location>
        <begin position="78"/>
        <end position="98"/>
    </location>
</feature>
<sequence>MTQALSVLAVLLVAVTMGLALAHALEFPGKLRLDEQTYRAVQAIYYPGFTIGGLIGELGALLLLPVLLFLLPIGGDRFWWTAAALACLAAGHAVYWLVTHPVNAVWLQDTDISGPGAAFFSIYAGREADWQHLRNLWEYSHIARAVLGMVALTAMVIAQTA</sequence>
<dbReference type="EMBL" id="UZWE01000045">
    <property type="protein sequence ID" value="VDS09836.1"/>
    <property type="molecule type" value="Genomic_DNA"/>
</dbReference>
<evidence type="ECO:0008006" key="4">
    <source>
        <dbReference type="Google" id="ProtNLM"/>
    </source>
</evidence>